<accession>A0AAW9EBM2</accession>
<organism evidence="1 2">
    <name type="scientific">Klebsiella aerogenes</name>
    <name type="common">Enterobacter aerogenes</name>
    <dbReference type="NCBI Taxonomy" id="548"/>
    <lineage>
        <taxon>Bacteria</taxon>
        <taxon>Pseudomonadati</taxon>
        <taxon>Pseudomonadota</taxon>
        <taxon>Gammaproteobacteria</taxon>
        <taxon>Enterobacterales</taxon>
        <taxon>Enterobacteriaceae</taxon>
        <taxon>Klebsiella/Raoultella group</taxon>
        <taxon>Klebsiella</taxon>
    </lineage>
</organism>
<proteinExistence type="predicted"/>
<sequence length="78" mass="9130">MTSELFSMQSELWFYNKLDLDNYAMKEMMTAKNSNFGKELDDTLLINEVADSVAHYSKGNHLVILHTKGSHFMYSQRY</sequence>
<comment type="caution">
    <text evidence="1">The sequence shown here is derived from an EMBL/GenBank/DDBJ whole genome shotgun (WGS) entry which is preliminary data.</text>
</comment>
<dbReference type="EMBL" id="JAWZZT010001164">
    <property type="protein sequence ID" value="MDX7018655.1"/>
    <property type="molecule type" value="Genomic_DNA"/>
</dbReference>
<dbReference type="GO" id="GO:0005886">
    <property type="term" value="C:plasma membrane"/>
    <property type="evidence" value="ECO:0007669"/>
    <property type="project" value="UniProtKB-SubCell"/>
</dbReference>
<dbReference type="GO" id="GO:0009245">
    <property type="term" value="P:lipid A biosynthetic process"/>
    <property type="evidence" value="ECO:0007669"/>
    <property type="project" value="TreeGrafter"/>
</dbReference>
<dbReference type="PANTHER" id="PTHR30443:SF3">
    <property type="entry name" value="KDO(2)-LIPID A PHOSPHOETHANOLAMINE 7''-TRANSFERASE"/>
    <property type="match status" value="1"/>
</dbReference>
<dbReference type="GO" id="GO:0043838">
    <property type="term" value="F:phosphatidylethanolamine:Kdo2-lipid A phosphoethanolamine transferase activity"/>
    <property type="evidence" value="ECO:0007669"/>
    <property type="project" value="TreeGrafter"/>
</dbReference>
<reference evidence="1" key="1">
    <citation type="submission" date="2023-11" db="EMBL/GenBank/DDBJ databases">
        <title>Detection of rare carbapenemases in Enterobacterales - comparison of two colorimetric and two CIM-based carbapenemase assays.</title>
        <authorList>
            <person name="Schaffarczyk L."/>
            <person name="Noster J."/>
            <person name="Stelzer Y."/>
            <person name="Sattler J."/>
            <person name="Gatermann S."/>
            <person name="Hamprecht A."/>
        </authorList>
    </citation>
    <scope>NUCLEOTIDE SEQUENCE</scope>
    <source>
        <strain evidence="1">CIM-Cont-037</strain>
    </source>
</reference>
<keyword evidence="1" id="KW-0808">Transferase</keyword>
<evidence type="ECO:0000313" key="2">
    <source>
        <dbReference type="Proteomes" id="UP001279012"/>
    </source>
</evidence>
<dbReference type="InterPro" id="IPR040423">
    <property type="entry name" value="PEA_transferase"/>
</dbReference>
<evidence type="ECO:0000313" key="1">
    <source>
        <dbReference type="EMBL" id="MDX7018655.1"/>
    </source>
</evidence>
<feature type="non-terminal residue" evidence="1">
    <location>
        <position position="78"/>
    </location>
</feature>
<name>A0AAW9EBM2_KLEAE</name>
<gene>
    <name evidence="1" type="ORF">SJ059_29965</name>
</gene>
<protein>
    <submittedName>
        <fullName evidence="1">Lipid A phosphoethanolamine transferase</fullName>
    </submittedName>
</protein>
<dbReference type="AlphaFoldDB" id="A0AAW9EBM2"/>
<dbReference type="PANTHER" id="PTHR30443">
    <property type="entry name" value="INNER MEMBRANE PROTEIN"/>
    <property type="match status" value="1"/>
</dbReference>
<dbReference type="Proteomes" id="UP001279012">
    <property type="component" value="Unassembled WGS sequence"/>
</dbReference>
<dbReference type="GO" id="GO:0009244">
    <property type="term" value="P:lipopolysaccharide core region biosynthetic process"/>
    <property type="evidence" value="ECO:0007669"/>
    <property type="project" value="TreeGrafter"/>
</dbReference>